<dbReference type="EMBL" id="CP017675">
    <property type="protein sequence ID" value="APB33795.1"/>
    <property type="molecule type" value="Genomic_DNA"/>
</dbReference>
<feature type="domain" description="Polypeptide-transport-associated ShlB-type" evidence="9">
    <location>
        <begin position="156"/>
        <end position="230"/>
    </location>
</feature>
<dbReference type="AlphaFoldDB" id="A0A1J0AD00"/>
<evidence type="ECO:0000256" key="6">
    <source>
        <dbReference type="SAM" id="SignalP"/>
    </source>
</evidence>
<dbReference type="STRING" id="1188229.GlitD10_1473"/>
<organism evidence="10 11">
    <name type="scientific">Gloeomargarita lithophora Alchichica-D10</name>
    <dbReference type="NCBI Taxonomy" id="1188229"/>
    <lineage>
        <taxon>Bacteria</taxon>
        <taxon>Bacillati</taxon>
        <taxon>Cyanobacteriota</taxon>
        <taxon>Cyanophyceae</taxon>
        <taxon>Gloeomargaritales</taxon>
        <taxon>Gloeomargaritaceae</taxon>
        <taxon>Gloeomargarita</taxon>
    </lineage>
</organism>
<accession>A0A1J0AD00</accession>
<evidence type="ECO:0000256" key="2">
    <source>
        <dbReference type="ARBA" id="ARBA00022692"/>
    </source>
</evidence>
<dbReference type="Pfam" id="PF01103">
    <property type="entry name" value="Omp85"/>
    <property type="match status" value="1"/>
</dbReference>
<comment type="subcellular location">
    <subcellularLocation>
        <location evidence="1">Membrane</location>
    </subcellularLocation>
</comment>
<dbReference type="Gene3D" id="2.40.160.50">
    <property type="entry name" value="membrane protein fhac: a member of the omp85/tpsb transporter family"/>
    <property type="match status" value="1"/>
</dbReference>
<evidence type="ECO:0000313" key="10">
    <source>
        <dbReference type="EMBL" id="APB33795.1"/>
    </source>
</evidence>
<feature type="domain" description="Bacterial surface antigen (D15)" evidence="7">
    <location>
        <begin position="338"/>
        <end position="659"/>
    </location>
</feature>
<dbReference type="PANTHER" id="PTHR12815:SF47">
    <property type="entry name" value="TRANSLOCATION AND ASSEMBLY MODULE SUBUNIT TAMA"/>
    <property type="match status" value="1"/>
</dbReference>
<dbReference type="Pfam" id="PF08479">
    <property type="entry name" value="POTRA_2"/>
    <property type="match status" value="1"/>
</dbReference>
<reference evidence="10 11" key="1">
    <citation type="submission" date="2016-10" db="EMBL/GenBank/DDBJ databases">
        <title>Description of Gloeomargarita lithophora gen. nov., sp. nov., a thylakoid-bearing basal-branching cyanobacterium with intracellular carbonates, and proposal for Gloeomargaritales ord. nov.</title>
        <authorList>
            <person name="Moreira D."/>
            <person name="Tavera R."/>
            <person name="Benzerara K."/>
            <person name="Skouri-Panet F."/>
            <person name="Couradeau E."/>
            <person name="Gerard E."/>
            <person name="Loussert C."/>
            <person name="Novelo E."/>
            <person name="Zivanovic Y."/>
            <person name="Lopez-Garcia P."/>
        </authorList>
    </citation>
    <scope>NUCLEOTIDE SEQUENCE [LARGE SCALE GENOMIC DNA]</scope>
    <source>
        <strain evidence="10 11">D10</strain>
    </source>
</reference>
<name>A0A1J0AD00_9CYAN</name>
<dbReference type="InterPro" id="IPR039910">
    <property type="entry name" value="D15-like"/>
</dbReference>
<protein>
    <submittedName>
        <fullName evidence="10">Surface antigen (D15)</fullName>
    </submittedName>
</protein>
<keyword evidence="5" id="KW-0998">Cell outer membrane</keyword>
<evidence type="ECO:0000259" key="9">
    <source>
        <dbReference type="Pfam" id="PF08479"/>
    </source>
</evidence>
<gene>
    <name evidence="10" type="primary">yaeT</name>
    <name evidence="10" type="ORF">GlitD10_1473</name>
</gene>
<dbReference type="InterPro" id="IPR010827">
    <property type="entry name" value="BamA/TamA_POTRA"/>
</dbReference>
<feature type="chain" id="PRO_5009608726" evidence="6">
    <location>
        <begin position="21"/>
        <end position="659"/>
    </location>
</feature>
<evidence type="ECO:0000256" key="3">
    <source>
        <dbReference type="ARBA" id="ARBA00022729"/>
    </source>
</evidence>
<keyword evidence="3 6" id="KW-0732">Signal</keyword>
<sequence>MRSWVLTAGLATVVATVAGAPGMAEVVPDVIIPPPPERTVGVSQHPDSAEVVKALTASPSQPSVLGRVAQATPPETAEPEPRVLVAEVFVEGADGQLLDAVYGAIRTRPGFTTTRSQLQRDIDAVFATGWFQNVQATPEDTALGVRIRFVVQANPTLKQVNLVGIKVLPQEFANEVFTPLYGEVLNFRSLQQGIQRVNEWYKQNNYPLGQVVGTPKVGEDGMVTLEVAEGVIADIKINYLNAKDEQVKGKTKPYIITREMLQRPGDVFNDKKAQADLQTLFGLGIFEDVKLNLEPAEDPKKAVIVLTIVEARTGSINFGAGFSTATGFFGTVGYTERNLWGRRQTLSANIQGGERDILFDVNFRDPWLAFDPGRTSLSVSVFNRLAFSFIFNGGEREVDLPNGDSPRINRLGTVIDFSRPFPGNWRGTAGISYQRVSILDGSNRVSPVDEFGNQLAASPSGIDDLLQVNVGVANDRRDNPADPTRGWLFRAGYSQALPVGSGSISQSRFRLGYSYYIPAQLLRFQRNKPDVFAFNIQAGTILGNMAPYEAFSLGGADSVRGWGEGEVGTGRSFFQATVEYRFPIFSIVRGALFVDYGTTLGSQAEVPGNPGGIREKPGQGLGYGVGVRIITPLLGHLRVDFGFNDIGGNQITFGVGERF</sequence>
<dbReference type="InterPro" id="IPR000184">
    <property type="entry name" value="Bac_surfAg_D15"/>
</dbReference>
<dbReference type="PANTHER" id="PTHR12815">
    <property type="entry name" value="SORTING AND ASSEMBLY MACHINERY SAMM50 PROTEIN FAMILY MEMBER"/>
    <property type="match status" value="1"/>
</dbReference>
<dbReference type="RefSeq" id="WP_071454326.1">
    <property type="nucleotide sequence ID" value="NZ_CP017675.1"/>
</dbReference>
<dbReference type="Gene3D" id="3.10.20.310">
    <property type="entry name" value="membrane protein fhac"/>
    <property type="match status" value="3"/>
</dbReference>
<keyword evidence="4" id="KW-0472">Membrane</keyword>
<dbReference type="Pfam" id="PF07244">
    <property type="entry name" value="POTRA"/>
    <property type="match status" value="1"/>
</dbReference>
<evidence type="ECO:0000256" key="1">
    <source>
        <dbReference type="ARBA" id="ARBA00004370"/>
    </source>
</evidence>
<dbReference type="KEGG" id="glt:GlitD10_1473"/>
<keyword evidence="2" id="KW-0812">Transmembrane</keyword>
<keyword evidence="11" id="KW-1185">Reference proteome</keyword>
<evidence type="ECO:0000259" key="7">
    <source>
        <dbReference type="Pfam" id="PF01103"/>
    </source>
</evidence>
<evidence type="ECO:0000256" key="5">
    <source>
        <dbReference type="ARBA" id="ARBA00023237"/>
    </source>
</evidence>
<feature type="domain" description="POTRA" evidence="8">
    <location>
        <begin position="248"/>
        <end position="310"/>
    </location>
</feature>
<proteinExistence type="predicted"/>
<evidence type="ECO:0000259" key="8">
    <source>
        <dbReference type="Pfam" id="PF07244"/>
    </source>
</evidence>
<dbReference type="InterPro" id="IPR013686">
    <property type="entry name" value="Polypept-transport_assoc_ShlB"/>
</dbReference>
<evidence type="ECO:0000313" key="11">
    <source>
        <dbReference type="Proteomes" id="UP000180235"/>
    </source>
</evidence>
<dbReference type="Proteomes" id="UP000180235">
    <property type="component" value="Chromosome"/>
</dbReference>
<dbReference type="GO" id="GO:0019867">
    <property type="term" value="C:outer membrane"/>
    <property type="evidence" value="ECO:0007669"/>
    <property type="project" value="InterPro"/>
</dbReference>
<dbReference type="OrthoDB" id="9776356at2"/>
<feature type="signal peptide" evidence="6">
    <location>
        <begin position="1"/>
        <end position="20"/>
    </location>
</feature>
<evidence type="ECO:0000256" key="4">
    <source>
        <dbReference type="ARBA" id="ARBA00023136"/>
    </source>
</evidence>